<keyword evidence="2" id="KW-0805">Transcription regulation</keyword>
<dbReference type="InterPro" id="IPR050142">
    <property type="entry name" value="MADS-box/MEF2_TF"/>
</dbReference>
<evidence type="ECO:0000256" key="4">
    <source>
        <dbReference type="ARBA" id="ARBA00023163"/>
    </source>
</evidence>
<feature type="compositionally biased region" description="Low complexity" evidence="6">
    <location>
        <begin position="518"/>
        <end position="529"/>
    </location>
</feature>
<proteinExistence type="predicted"/>
<dbReference type="PANTHER" id="PTHR48019">
    <property type="entry name" value="SERUM RESPONSE FACTOR HOMOLOG"/>
    <property type="match status" value="1"/>
</dbReference>
<feature type="compositionally biased region" description="Pro residues" evidence="6">
    <location>
        <begin position="246"/>
        <end position="256"/>
    </location>
</feature>
<dbReference type="GO" id="GO:0046983">
    <property type="term" value="F:protein dimerization activity"/>
    <property type="evidence" value="ECO:0007669"/>
    <property type="project" value="InterPro"/>
</dbReference>
<dbReference type="GO" id="GO:0005634">
    <property type="term" value="C:nucleus"/>
    <property type="evidence" value="ECO:0007669"/>
    <property type="project" value="UniProtKB-SubCell"/>
</dbReference>
<keyword evidence="5" id="KW-0539">Nucleus</keyword>
<dbReference type="Proteomes" id="UP000076154">
    <property type="component" value="Unassembled WGS sequence"/>
</dbReference>
<feature type="region of interest" description="Disordered" evidence="6">
    <location>
        <begin position="64"/>
        <end position="529"/>
    </location>
</feature>
<feature type="compositionally biased region" description="Basic and acidic residues" evidence="6">
    <location>
        <begin position="64"/>
        <end position="73"/>
    </location>
</feature>
<feature type="compositionally biased region" description="Pro residues" evidence="6">
    <location>
        <begin position="426"/>
        <end position="435"/>
    </location>
</feature>
<dbReference type="PRINTS" id="PR00404">
    <property type="entry name" value="MADSDOMAIN"/>
</dbReference>
<sequence length="529" mass="56446">MGRRKIQIQPITRKNGLFKKAYELGVLCSVEIAVIIFDERNGHEPKLHQYSSCDVRDIIQRHLRHDGEKDTRGPSDFSDNAGGSRRDIPGEVDDDDVEEDVDDVPVSSSSKRGDIGYKRGGDESPALSDINTDLDFVPRGYHGQHASYSTPNLRPPPSMSQHEPHLHPISSDRFQHPSQQRSSPVEYQNKRPRLDIPSPHSMSHSAHHGQLDHAHSSSSSDDPTHFHSAGPPSVGGSGYSYHPARPIWPPQPPPTSSIPHHPSRPLSRSHPSSHQRQQQPDHYPHYNLPFPHYNQGDGRDTPSMPPSFNSPHSEFALQPLQTPSSHPSHRPHSASMSSTGGDSAFFPSRPPRSVDYDGIFGTGRGPPASGEGPRGDSFAALLDPPNHTRAGLPPPPKGSGPSVPRGTTSAASFGLDWPMHASSNQGPPPPPPPPSAVSSDGNKSADIKSDPMAEGGGGDVGWLDLLSGGNSGPSLDIATPFVPSMSPAPGSTPKESLGASGAQRLSWERGGGGESEGDANGNNGFPSAS</sequence>
<protein>
    <submittedName>
        <fullName evidence="8">Myocyte-specific enhancer factor 2D</fullName>
    </submittedName>
</protein>
<dbReference type="OrthoDB" id="1898716at2759"/>
<keyword evidence="9" id="KW-1185">Reference proteome</keyword>
<feature type="compositionally biased region" description="Polar residues" evidence="6">
    <location>
        <begin position="176"/>
        <end position="186"/>
    </location>
</feature>
<feature type="domain" description="MADS-box" evidence="7">
    <location>
        <begin position="1"/>
        <end position="41"/>
    </location>
</feature>
<evidence type="ECO:0000256" key="2">
    <source>
        <dbReference type="ARBA" id="ARBA00023015"/>
    </source>
</evidence>
<evidence type="ECO:0000259" key="7">
    <source>
        <dbReference type="PROSITE" id="PS50066"/>
    </source>
</evidence>
<evidence type="ECO:0000313" key="9">
    <source>
        <dbReference type="Proteomes" id="UP000076154"/>
    </source>
</evidence>
<dbReference type="InterPro" id="IPR036879">
    <property type="entry name" value="TF_MADSbox_sf"/>
</dbReference>
<accession>A0A369K470</accession>
<dbReference type="InterPro" id="IPR002100">
    <property type="entry name" value="TF_MADSbox"/>
</dbReference>
<keyword evidence="4" id="KW-0804">Transcription</keyword>
<evidence type="ECO:0000256" key="6">
    <source>
        <dbReference type="SAM" id="MobiDB-lite"/>
    </source>
</evidence>
<reference evidence="8" key="1">
    <citation type="submission" date="2018-04" db="EMBL/GenBank/DDBJ databases">
        <title>Whole genome sequencing of Hypsizygus marmoreus.</title>
        <authorList>
            <person name="Choi I.-G."/>
            <person name="Min B."/>
            <person name="Kim J.-G."/>
            <person name="Kim S."/>
            <person name="Oh Y.-L."/>
            <person name="Kong W.-S."/>
            <person name="Park H."/>
            <person name="Jeong J."/>
            <person name="Song E.-S."/>
        </authorList>
    </citation>
    <scope>NUCLEOTIDE SEQUENCE [LARGE SCALE GENOMIC DNA]</scope>
    <source>
        <strain evidence="8">51987-8</strain>
    </source>
</reference>
<feature type="compositionally biased region" description="Low complexity" evidence="6">
    <location>
        <begin position="216"/>
        <end position="232"/>
    </location>
</feature>
<name>A0A369K470_HYPMA</name>
<dbReference type="InParanoid" id="A0A369K470"/>
<feature type="compositionally biased region" description="Low complexity" evidence="6">
    <location>
        <begin position="257"/>
        <end position="280"/>
    </location>
</feature>
<keyword evidence="3" id="KW-0238">DNA-binding</keyword>
<feature type="compositionally biased region" description="Acidic residues" evidence="6">
    <location>
        <begin position="90"/>
        <end position="103"/>
    </location>
</feature>
<evidence type="ECO:0000256" key="1">
    <source>
        <dbReference type="ARBA" id="ARBA00004123"/>
    </source>
</evidence>
<evidence type="ECO:0000256" key="5">
    <source>
        <dbReference type="ARBA" id="ARBA00023242"/>
    </source>
</evidence>
<evidence type="ECO:0000313" key="8">
    <source>
        <dbReference type="EMBL" id="RDB26564.1"/>
    </source>
</evidence>
<dbReference type="GO" id="GO:0003677">
    <property type="term" value="F:DNA binding"/>
    <property type="evidence" value="ECO:0007669"/>
    <property type="project" value="UniProtKB-KW"/>
</dbReference>
<dbReference type="SUPFAM" id="SSF55455">
    <property type="entry name" value="SRF-like"/>
    <property type="match status" value="1"/>
</dbReference>
<dbReference type="GO" id="GO:0045944">
    <property type="term" value="P:positive regulation of transcription by RNA polymerase II"/>
    <property type="evidence" value="ECO:0007669"/>
    <property type="project" value="UniProtKB-ARBA"/>
</dbReference>
<feature type="compositionally biased region" description="Basic and acidic residues" evidence="6">
    <location>
        <begin position="111"/>
        <end position="122"/>
    </location>
</feature>
<dbReference type="AlphaFoldDB" id="A0A369K470"/>
<dbReference type="PROSITE" id="PS50066">
    <property type="entry name" value="MADS_BOX_2"/>
    <property type="match status" value="1"/>
</dbReference>
<dbReference type="EMBL" id="LUEZ02000029">
    <property type="protein sequence ID" value="RDB26564.1"/>
    <property type="molecule type" value="Genomic_DNA"/>
</dbReference>
<gene>
    <name evidence="8" type="primary">mef2d_0</name>
    <name evidence="8" type="ORF">Hypma_005673</name>
</gene>
<comment type="caution">
    <text evidence="8">The sequence shown here is derived from an EMBL/GenBank/DDBJ whole genome shotgun (WGS) entry which is preliminary data.</text>
</comment>
<evidence type="ECO:0000256" key="3">
    <source>
        <dbReference type="ARBA" id="ARBA00023125"/>
    </source>
</evidence>
<comment type="subcellular location">
    <subcellularLocation>
        <location evidence="1">Nucleus</location>
    </subcellularLocation>
</comment>
<dbReference type="Gene3D" id="3.40.1810.10">
    <property type="entry name" value="Transcription factor, MADS-box"/>
    <property type="match status" value="1"/>
</dbReference>
<dbReference type="Pfam" id="PF00319">
    <property type="entry name" value="SRF-TF"/>
    <property type="match status" value="1"/>
</dbReference>
<dbReference type="STRING" id="39966.A0A369K470"/>
<organism evidence="8 9">
    <name type="scientific">Hypsizygus marmoreus</name>
    <name type="common">White beech mushroom</name>
    <name type="synonym">Agaricus marmoreus</name>
    <dbReference type="NCBI Taxonomy" id="39966"/>
    <lineage>
        <taxon>Eukaryota</taxon>
        <taxon>Fungi</taxon>
        <taxon>Dikarya</taxon>
        <taxon>Basidiomycota</taxon>
        <taxon>Agaricomycotina</taxon>
        <taxon>Agaricomycetes</taxon>
        <taxon>Agaricomycetidae</taxon>
        <taxon>Agaricales</taxon>
        <taxon>Tricholomatineae</taxon>
        <taxon>Lyophyllaceae</taxon>
        <taxon>Hypsizygus</taxon>
    </lineage>
</organism>
<dbReference type="SMART" id="SM00432">
    <property type="entry name" value="MADS"/>
    <property type="match status" value="1"/>
</dbReference>